<evidence type="ECO:0000256" key="9">
    <source>
        <dbReference type="HAMAP-Rule" id="MF_01376"/>
    </source>
</evidence>
<dbReference type="Proteomes" id="UP000051010">
    <property type="component" value="Unassembled WGS sequence"/>
</dbReference>
<evidence type="ECO:0000256" key="7">
    <source>
        <dbReference type="ARBA" id="ARBA00049460"/>
    </source>
</evidence>
<dbReference type="SFLD" id="SFLDG01129">
    <property type="entry name" value="C1.5:_HAD__Beta-PGM__Phosphata"/>
    <property type="match status" value="1"/>
</dbReference>
<evidence type="ECO:0000256" key="1">
    <source>
        <dbReference type="ARBA" id="ARBA00001933"/>
    </source>
</evidence>
<keyword evidence="3 9" id="KW-0808">Transferase</keyword>
<keyword evidence="8" id="KW-0479">Metal-binding</keyword>
<comment type="similarity">
    <text evidence="9">Belongs to the class-V pyridoxal-phosphate-dependent aminotransferase family. PhnW subfamily.</text>
</comment>
<dbReference type="InterPro" id="IPR012703">
    <property type="entry name" value="NH2EtPonate_pyrv_transaminase"/>
</dbReference>
<evidence type="ECO:0000256" key="5">
    <source>
        <dbReference type="ARBA" id="ARBA00023270"/>
    </source>
</evidence>
<gene>
    <name evidence="8" type="primary">phnX</name>
    <name evidence="9" type="synonym">phnW</name>
    <name evidence="11" type="ORF">FD47_GL002495</name>
</gene>
<keyword evidence="8" id="KW-0378">Hydrolase</keyword>
<dbReference type="Pfam" id="PF00266">
    <property type="entry name" value="Aminotran_5"/>
    <property type="match status" value="1"/>
</dbReference>
<dbReference type="Gene3D" id="3.40.50.1000">
    <property type="entry name" value="HAD superfamily/HAD-like"/>
    <property type="match status" value="1"/>
</dbReference>
<keyword evidence="6 9" id="KW-0670">Pyruvate</keyword>
<dbReference type="InterPro" id="IPR006323">
    <property type="entry name" value="Phosphonoacetald_hydro"/>
</dbReference>
<reference evidence="11 12" key="1">
    <citation type="journal article" date="2015" name="Genome Announc.">
        <title>Expanding the biotechnology potential of lactobacilli through comparative genomics of 213 strains and associated genera.</title>
        <authorList>
            <person name="Sun Z."/>
            <person name="Harris H.M."/>
            <person name="McCann A."/>
            <person name="Guo C."/>
            <person name="Argimon S."/>
            <person name="Zhang W."/>
            <person name="Yang X."/>
            <person name="Jeffery I.B."/>
            <person name="Cooney J.C."/>
            <person name="Kagawa T.F."/>
            <person name="Liu W."/>
            <person name="Song Y."/>
            <person name="Salvetti E."/>
            <person name="Wrobel A."/>
            <person name="Rasinkangas P."/>
            <person name="Parkhill J."/>
            <person name="Rea M.C."/>
            <person name="O'Sullivan O."/>
            <person name="Ritari J."/>
            <person name="Douillard F.P."/>
            <person name="Paul Ross R."/>
            <person name="Yang R."/>
            <person name="Briner A.E."/>
            <person name="Felis G.E."/>
            <person name="de Vos W.M."/>
            <person name="Barrangou R."/>
            <person name="Klaenhammer T.R."/>
            <person name="Caufield P.W."/>
            <person name="Cui Y."/>
            <person name="Zhang H."/>
            <person name="O'Toole P.W."/>
        </authorList>
    </citation>
    <scope>NUCLEOTIDE SEQUENCE [LARGE SCALE GENOMIC DNA]</scope>
    <source>
        <strain evidence="11 12">DSM 18390</strain>
    </source>
</reference>
<keyword evidence="4 9" id="KW-0663">Pyridoxal phosphate</keyword>
<dbReference type="InterPro" id="IPR000192">
    <property type="entry name" value="Aminotrans_V_dom"/>
</dbReference>
<organism evidence="11 12">
    <name type="scientific">Lentilactobacillus parafarraginis DSM 18390 = JCM 14109</name>
    <dbReference type="NCBI Taxonomy" id="1423786"/>
    <lineage>
        <taxon>Bacteria</taxon>
        <taxon>Bacillati</taxon>
        <taxon>Bacillota</taxon>
        <taxon>Bacilli</taxon>
        <taxon>Lactobacillales</taxon>
        <taxon>Lactobacillaceae</taxon>
        <taxon>Lentilactobacillus</taxon>
    </lineage>
</organism>
<dbReference type="InterPro" id="IPR023214">
    <property type="entry name" value="HAD_sf"/>
</dbReference>
<dbReference type="NCBIfam" id="TIGR01422">
    <property type="entry name" value="phosphonatase"/>
    <property type="match status" value="1"/>
</dbReference>
<dbReference type="HAMAP" id="MF_01375">
    <property type="entry name" value="PhnX"/>
    <property type="match status" value="1"/>
</dbReference>
<dbReference type="NCBIfam" id="TIGR03301">
    <property type="entry name" value="PhnW-AepZ"/>
    <property type="match status" value="1"/>
</dbReference>
<comment type="catalytic activity">
    <reaction evidence="8">
        <text>phosphonoacetaldehyde + H2O = acetaldehyde + phosphate + H(+)</text>
        <dbReference type="Rhea" id="RHEA:18905"/>
        <dbReference type="ChEBI" id="CHEBI:15343"/>
        <dbReference type="ChEBI" id="CHEBI:15377"/>
        <dbReference type="ChEBI" id="CHEBI:15378"/>
        <dbReference type="ChEBI" id="CHEBI:43474"/>
        <dbReference type="ChEBI" id="CHEBI:58383"/>
        <dbReference type="EC" id="3.11.1.1"/>
    </reaction>
</comment>
<evidence type="ECO:0000256" key="4">
    <source>
        <dbReference type="ARBA" id="ARBA00022898"/>
    </source>
</evidence>
<dbReference type="PATRIC" id="fig|1423786.4.peg.2615"/>
<dbReference type="HAMAP" id="MF_01376">
    <property type="entry name" value="PhnW_aminotrans_5"/>
    <property type="match status" value="1"/>
</dbReference>
<feature type="binding site" evidence="8">
    <location>
        <position position="184"/>
    </location>
    <ligand>
        <name>Mg(2+)</name>
        <dbReference type="ChEBI" id="CHEBI:18420"/>
    </ligand>
</feature>
<evidence type="ECO:0000256" key="2">
    <source>
        <dbReference type="ARBA" id="ARBA00022576"/>
    </source>
</evidence>
<comment type="catalytic activity">
    <reaction evidence="7 9">
        <text>(2-aminoethyl)phosphonate + pyruvate = phosphonoacetaldehyde + L-alanine</text>
        <dbReference type="Rhea" id="RHEA:17021"/>
        <dbReference type="ChEBI" id="CHEBI:15361"/>
        <dbReference type="ChEBI" id="CHEBI:57418"/>
        <dbReference type="ChEBI" id="CHEBI:57972"/>
        <dbReference type="ChEBI" id="CHEBI:58383"/>
        <dbReference type="EC" id="2.6.1.37"/>
    </reaction>
</comment>
<sequence length="630" mass="69336">MMIQAVIFDWAGTTIDYGSQAPIIAFQQAFHHFDIDIPTADIRQDLGLDKLTHVKKMMAQPEIQSKWEAKYPTIPIEEAVIQIYRQFQSDIVTVLAETAKLKPGVKALMTYLEEQGIKVGSTTGYTQAMLDRVIPLAAKQGYQPQVNVTSEQTNGVGRPKADMLLYALKRLGVNDPRQTIKVGDTVNDILEAKQAHAIAVGVVVGGNQVGLSEKEYDLLSASEKRAVTTKAASQLKAAGADYVISNIDDLIRLIPALDIIEANRPTPEPILLTPGPLTTSETVKSQMLVDHGTWDDEYKRDTQAVRAELLKLANAPQEDYAAVLMQGSGTFAVESTLGTAVPKKNAVLMIAINGAYGQRMAQIADYLDIRHVDVAFAEDEITDWSRIQSELTAHPEVTHFAVVHCETTTGILNPIETIIPKVHAMGITTIVDAMSSFGGVPINTADLGLDYLISSSNKCVQGVPGFGLVIAKRTTIDQTKGNARSLALDLYDQYRTFEEHDGKWRFTSPTHVVYAFLQALRELNAAGGVTARNRRYAENEAKLREGMAKLGYEPVIKADVQSPIITSFKYPSQQFDFQALYEYLKKNGFIIYPGKVSNIDSFRIGNIGQVFAPDIDQLLELIKQYSVVEV</sequence>
<dbReference type="InterPro" id="IPR023198">
    <property type="entry name" value="PGP-like_dom2"/>
</dbReference>
<dbReference type="AlphaFoldDB" id="A0A0R1YFQ4"/>
<dbReference type="InterPro" id="IPR015424">
    <property type="entry name" value="PyrdxlP-dep_Trfase"/>
</dbReference>
<dbReference type="NCBIfam" id="TIGR01549">
    <property type="entry name" value="HAD-SF-IA-v1"/>
    <property type="match status" value="1"/>
</dbReference>
<dbReference type="EC" id="3.11.1.1" evidence="8"/>
<evidence type="ECO:0000259" key="10">
    <source>
        <dbReference type="Pfam" id="PF00266"/>
    </source>
</evidence>
<evidence type="ECO:0000313" key="11">
    <source>
        <dbReference type="EMBL" id="KRM41336.1"/>
    </source>
</evidence>
<evidence type="ECO:0000313" key="12">
    <source>
        <dbReference type="Proteomes" id="UP000051010"/>
    </source>
</evidence>
<feature type="modified residue" description="N6-(pyridoxal phosphate)lysine" evidence="9">
    <location>
        <position position="458"/>
    </location>
</feature>
<dbReference type="GO" id="GO:0019700">
    <property type="term" value="P:organic phosphonate catabolic process"/>
    <property type="evidence" value="ECO:0007669"/>
    <property type="project" value="UniProtKB-UniRule"/>
</dbReference>
<dbReference type="InterPro" id="IPR006439">
    <property type="entry name" value="HAD-SF_hydro_IA"/>
</dbReference>
<keyword evidence="2 9" id="KW-0032">Aminotransferase</keyword>
<dbReference type="GO" id="GO:0000287">
    <property type="term" value="F:magnesium ion binding"/>
    <property type="evidence" value="ECO:0007669"/>
    <property type="project" value="UniProtKB-UniRule"/>
</dbReference>
<evidence type="ECO:0000256" key="8">
    <source>
        <dbReference type="HAMAP-Rule" id="MF_01375"/>
    </source>
</evidence>
<dbReference type="Gene3D" id="1.10.150.240">
    <property type="entry name" value="Putative phosphatase, domain 2"/>
    <property type="match status" value="1"/>
</dbReference>
<dbReference type="GO" id="GO:0050194">
    <property type="term" value="F:phosphonoacetaldehyde hydrolase activity"/>
    <property type="evidence" value="ECO:0007669"/>
    <property type="project" value="UniProtKB-UniRule"/>
</dbReference>
<comment type="similarity">
    <text evidence="8">Belongs to the HAD-like hydrolase superfamily. PhnX family.</text>
</comment>
<accession>A0A0R1YFQ4</accession>
<proteinExistence type="inferred from homology"/>
<dbReference type="InterPro" id="IPR036412">
    <property type="entry name" value="HAD-like_sf"/>
</dbReference>
<comment type="cofactor">
    <cofactor evidence="8">
        <name>Mg(2+)</name>
        <dbReference type="ChEBI" id="CHEBI:18420"/>
    </cofactor>
    <text evidence="8">Binds 1 Mg(2+) ion per subunit.</text>
</comment>
<dbReference type="GO" id="GO:0047304">
    <property type="term" value="F:2-aminoethylphosphonate-pyruvate transaminase activity"/>
    <property type="evidence" value="ECO:0007669"/>
    <property type="project" value="UniProtKB-UniRule"/>
</dbReference>
<dbReference type="EMBL" id="AZFZ01000063">
    <property type="protein sequence ID" value="KRM41336.1"/>
    <property type="molecule type" value="Genomic_DNA"/>
</dbReference>
<feature type="active site" description="Nucleophile" evidence="8">
    <location>
        <position position="9"/>
    </location>
</feature>
<comment type="cofactor">
    <cofactor evidence="1 9">
        <name>pyridoxal 5'-phosphate</name>
        <dbReference type="ChEBI" id="CHEBI:597326"/>
    </cofactor>
</comment>
<dbReference type="NCBIfam" id="TIGR02326">
    <property type="entry name" value="transamin_PhnW"/>
    <property type="match status" value="1"/>
</dbReference>
<dbReference type="SUPFAM" id="SSF53383">
    <property type="entry name" value="PLP-dependent transferases"/>
    <property type="match status" value="1"/>
</dbReference>
<dbReference type="SFLD" id="SFLDS00003">
    <property type="entry name" value="Haloacid_Dehalogenase"/>
    <property type="match status" value="1"/>
</dbReference>
<dbReference type="InterPro" id="IPR015421">
    <property type="entry name" value="PyrdxlP-dep_Trfase_major"/>
</dbReference>
<feature type="binding site" evidence="8">
    <location>
        <position position="11"/>
    </location>
    <ligand>
        <name>Mg(2+)</name>
        <dbReference type="ChEBI" id="CHEBI:18420"/>
    </ligand>
</feature>
<dbReference type="PANTHER" id="PTHR42778">
    <property type="entry name" value="2-AMINOETHYLPHOSPHONATE--PYRUVATE TRANSAMINASE"/>
    <property type="match status" value="1"/>
</dbReference>
<dbReference type="Gene3D" id="3.40.640.10">
    <property type="entry name" value="Type I PLP-dependent aspartate aminotransferase-like (Major domain)"/>
    <property type="match status" value="1"/>
</dbReference>
<comment type="caution">
    <text evidence="11">The sequence shown here is derived from an EMBL/GenBank/DDBJ whole genome shotgun (WGS) entry which is preliminary data.</text>
</comment>
<name>A0A0R1YFQ4_9LACO</name>
<feature type="binding site" evidence="8">
    <location>
        <position position="9"/>
    </location>
    <ligand>
        <name>Mg(2+)</name>
        <dbReference type="ChEBI" id="CHEBI:18420"/>
    </ligand>
</feature>
<keyword evidence="5 8" id="KW-0704">Schiff base</keyword>
<comment type="subunit">
    <text evidence="9">Homodimer.</text>
</comment>
<dbReference type="InterPro" id="IPR015422">
    <property type="entry name" value="PyrdxlP-dep_Trfase_small"/>
</dbReference>
<dbReference type="SUPFAM" id="SSF56784">
    <property type="entry name" value="HAD-like"/>
    <property type="match status" value="1"/>
</dbReference>
<evidence type="ECO:0000256" key="6">
    <source>
        <dbReference type="ARBA" id="ARBA00023317"/>
    </source>
</evidence>
<dbReference type="NCBIfam" id="NF010006">
    <property type="entry name" value="PRK13479.1"/>
    <property type="match status" value="1"/>
</dbReference>
<feature type="active site" description="Schiff-base intermediate with substrate" evidence="8">
    <location>
        <position position="50"/>
    </location>
</feature>
<feature type="domain" description="Aminotransferase class V" evidence="10">
    <location>
        <begin position="300"/>
        <end position="595"/>
    </location>
</feature>
<dbReference type="EC" id="2.6.1.37" evidence="9"/>
<keyword evidence="8" id="KW-0460">Magnesium</keyword>
<protein>
    <recommendedName>
        <fullName evidence="8 9">Multifunctional fusion protein</fullName>
    </recommendedName>
    <domain>
        <recommendedName>
            <fullName evidence="9">2-aminoethylphosphonate--pyruvate transaminase</fullName>
            <ecNumber evidence="9">2.6.1.37</ecNumber>
        </recommendedName>
        <alternativeName>
            <fullName evidence="9">2-aminoethylphosphonate aminotransferase</fullName>
        </alternativeName>
        <alternativeName>
            <fullName evidence="9">AEP transaminase</fullName>
            <shortName evidence="9">AEPT</shortName>
        </alternativeName>
    </domain>
    <domain>
        <recommendedName>
            <fullName evidence="8">Phosphonoacetaldehyde hydrolase</fullName>
            <shortName evidence="8">Phosphonatase</shortName>
            <ecNumber evidence="8">3.11.1.1</ecNumber>
        </recommendedName>
        <alternativeName>
            <fullName evidence="8">Phosphonoacetaldehyde phosphonohydrolase</fullName>
        </alternativeName>
    </domain>
</protein>
<dbReference type="Pfam" id="PF00702">
    <property type="entry name" value="Hydrolase"/>
    <property type="match status" value="1"/>
</dbReference>
<dbReference type="Gene3D" id="3.90.1150.10">
    <property type="entry name" value="Aspartate Aminotransferase, domain 1"/>
    <property type="match status" value="1"/>
</dbReference>
<dbReference type="PANTHER" id="PTHR42778:SF1">
    <property type="entry name" value="2-AMINOETHYLPHOSPHONATE--PYRUVATE TRANSAMINASE"/>
    <property type="match status" value="1"/>
</dbReference>
<evidence type="ECO:0000256" key="3">
    <source>
        <dbReference type="ARBA" id="ARBA00022679"/>
    </source>
</evidence>
<comment type="function">
    <text evidence="9">Involved in phosphonate degradation.</text>
</comment>